<dbReference type="AlphaFoldDB" id="A0A3N1P190"/>
<evidence type="ECO:0000256" key="10">
    <source>
        <dbReference type="ARBA" id="ARBA00025598"/>
    </source>
</evidence>
<evidence type="ECO:0000256" key="6">
    <source>
        <dbReference type="ARBA" id="ARBA00022500"/>
    </source>
</evidence>
<dbReference type="InterPro" id="IPR000090">
    <property type="entry name" value="Flg_Motor_Flig"/>
</dbReference>
<gene>
    <name evidence="14" type="ORF">EDC28_105175</name>
</gene>
<dbReference type="Gene3D" id="1.10.220.30">
    <property type="match status" value="3"/>
</dbReference>
<dbReference type="OrthoDB" id="358614at2"/>
<feature type="domain" description="Flagellar motor switch protein FliG C-terminal" evidence="11">
    <location>
        <begin position="221"/>
        <end position="324"/>
    </location>
</feature>
<dbReference type="STRING" id="584787.GCA_001247655_02923"/>
<dbReference type="GO" id="GO:0071973">
    <property type="term" value="P:bacterial-type flagellum-dependent cell motility"/>
    <property type="evidence" value="ECO:0007669"/>
    <property type="project" value="InterPro"/>
</dbReference>
<evidence type="ECO:0000256" key="1">
    <source>
        <dbReference type="ARBA" id="ARBA00004117"/>
    </source>
</evidence>
<dbReference type="InterPro" id="IPR032779">
    <property type="entry name" value="FliG_M"/>
</dbReference>
<dbReference type="InterPro" id="IPR028263">
    <property type="entry name" value="FliG_N"/>
</dbReference>
<keyword evidence="14" id="KW-0966">Cell projection</keyword>
<dbReference type="GO" id="GO:0005886">
    <property type="term" value="C:plasma membrane"/>
    <property type="evidence" value="ECO:0007669"/>
    <property type="project" value="UniProtKB-SubCell"/>
</dbReference>
<name>A0A3N1P190_9GAMM</name>
<evidence type="ECO:0000256" key="7">
    <source>
        <dbReference type="ARBA" id="ARBA00022779"/>
    </source>
</evidence>
<dbReference type="SUPFAM" id="SSF48029">
    <property type="entry name" value="FliG"/>
    <property type="match status" value="2"/>
</dbReference>
<keyword evidence="14" id="KW-0282">Flagellum</keyword>
<dbReference type="InterPro" id="IPR023087">
    <property type="entry name" value="Flg_Motor_Flig_C"/>
</dbReference>
<keyword evidence="5" id="KW-1003">Cell membrane</keyword>
<proteinExistence type="inferred from homology"/>
<evidence type="ECO:0000256" key="8">
    <source>
        <dbReference type="ARBA" id="ARBA00023136"/>
    </source>
</evidence>
<evidence type="ECO:0000313" key="15">
    <source>
        <dbReference type="Proteomes" id="UP000268033"/>
    </source>
</evidence>
<comment type="caution">
    <text evidence="14">The sequence shown here is derived from an EMBL/GenBank/DDBJ whole genome shotgun (WGS) entry which is preliminary data.</text>
</comment>
<feature type="domain" description="Flagellar motor switch protein FliG middle" evidence="12">
    <location>
        <begin position="119"/>
        <end position="192"/>
    </location>
</feature>
<keyword evidence="8" id="KW-0472">Membrane</keyword>
<evidence type="ECO:0000256" key="9">
    <source>
        <dbReference type="ARBA" id="ARBA00023143"/>
    </source>
</evidence>
<evidence type="ECO:0000256" key="3">
    <source>
        <dbReference type="ARBA" id="ARBA00010299"/>
    </source>
</evidence>
<comment type="subcellular location">
    <subcellularLocation>
        <location evidence="1">Bacterial flagellum basal body</location>
    </subcellularLocation>
    <subcellularLocation>
        <location evidence="2">Cell inner membrane</location>
        <topology evidence="2">Peripheral membrane protein</topology>
        <orientation evidence="2">Cytoplasmic side</orientation>
    </subcellularLocation>
</comment>
<keyword evidence="7" id="KW-0283">Flagellar rotation</keyword>
<dbReference type="Pfam" id="PF14841">
    <property type="entry name" value="FliG_M"/>
    <property type="match status" value="1"/>
</dbReference>
<evidence type="ECO:0000256" key="4">
    <source>
        <dbReference type="ARBA" id="ARBA00021870"/>
    </source>
</evidence>
<protein>
    <recommendedName>
        <fullName evidence="4">Flagellar motor switch protein FliG</fullName>
    </recommendedName>
</protein>
<evidence type="ECO:0000256" key="5">
    <source>
        <dbReference type="ARBA" id="ARBA00022475"/>
    </source>
</evidence>
<comment type="similarity">
    <text evidence="3">Belongs to the FliG family.</text>
</comment>
<evidence type="ECO:0000259" key="13">
    <source>
        <dbReference type="Pfam" id="PF14842"/>
    </source>
</evidence>
<evidence type="ECO:0000259" key="12">
    <source>
        <dbReference type="Pfam" id="PF14841"/>
    </source>
</evidence>
<dbReference type="Pfam" id="PF14842">
    <property type="entry name" value="FliG_N"/>
    <property type="match status" value="1"/>
</dbReference>
<evidence type="ECO:0000259" key="11">
    <source>
        <dbReference type="Pfam" id="PF01706"/>
    </source>
</evidence>
<dbReference type="Proteomes" id="UP000268033">
    <property type="component" value="Unassembled WGS sequence"/>
</dbReference>
<reference evidence="14 15" key="1">
    <citation type="submission" date="2018-11" db="EMBL/GenBank/DDBJ databases">
        <title>Genomic Encyclopedia of Type Strains, Phase IV (KMG-IV): sequencing the most valuable type-strain genomes for metagenomic binning, comparative biology and taxonomic classification.</title>
        <authorList>
            <person name="Goeker M."/>
        </authorList>
    </citation>
    <scope>NUCLEOTIDE SEQUENCE [LARGE SCALE GENOMIC DNA]</scope>
    <source>
        <strain evidence="14 15">DSM 21945</strain>
    </source>
</reference>
<dbReference type="PRINTS" id="PR00954">
    <property type="entry name" value="FLGMOTORFLIG"/>
</dbReference>
<dbReference type="Pfam" id="PF01706">
    <property type="entry name" value="FliG_C"/>
    <property type="match status" value="1"/>
</dbReference>
<organism evidence="14 15">
    <name type="scientific">Gallaecimonas pentaromativorans</name>
    <dbReference type="NCBI Taxonomy" id="584787"/>
    <lineage>
        <taxon>Bacteria</taxon>
        <taxon>Pseudomonadati</taxon>
        <taxon>Pseudomonadota</taxon>
        <taxon>Gammaproteobacteria</taxon>
        <taxon>Enterobacterales</taxon>
        <taxon>Gallaecimonadaceae</taxon>
        <taxon>Gallaecimonas</taxon>
    </lineage>
</organism>
<comment type="function">
    <text evidence="10">FliG is one of three proteins (FliG, FliN, FliM) that forms the rotor-mounted switch complex (C ring), located at the base of the basal body. This complex interacts with the CheY and CheZ chemotaxis proteins, in addition to contacting components of the motor that determine the direction of flagellar rotation.</text>
</comment>
<dbReference type="EMBL" id="RJUL01000005">
    <property type="protein sequence ID" value="ROQ25864.1"/>
    <property type="molecule type" value="Genomic_DNA"/>
</dbReference>
<dbReference type="GO" id="GO:0003774">
    <property type="term" value="F:cytoskeletal motor activity"/>
    <property type="evidence" value="ECO:0007669"/>
    <property type="project" value="InterPro"/>
</dbReference>
<dbReference type="GO" id="GO:0006935">
    <property type="term" value="P:chemotaxis"/>
    <property type="evidence" value="ECO:0007669"/>
    <property type="project" value="UniProtKB-KW"/>
</dbReference>
<keyword evidence="6" id="KW-0145">Chemotaxis</keyword>
<keyword evidence="9" id="KW-0975">Bacterial flagellum</keyword>
<dbReference type="PANTHER" id="PTHR30534:SF0">
    <property type="entry name" value="FLAGELLAR MOTOR SWITCH PROTEIN FLIG"/>
    <property type="match status" value="1"/>
</dbReference>
<dbReference type="PANTHER" id="PTHR30534">
    <property type="entry name" value="FLAGELLAR MOTOR SWITCH PROTEIN FLIG"/>
    <property type="match status" value="1"/>
</dbReference>
<accession>A0A3N1P190</accession>
<evidence type="ECO:0000313" key="14">
    <source>
        <dbReference type="EMBL" id="ROQ25864.1"/>
    </source>
</evidence>
<keyword evidence="15" id="KW-1185">Reference proteome</keyword>
<feature type="domain" description="Flagellar motor switch protein FliG N-terminal" evidence="13">
    <location>
        <begin position="11"/>
        <end position="104"/>
    </location>
</feature>
<sequence>MSSIMSQRNDLDKAAILLLSMGEANAAKVMARMSRDEVTAVSMRMAKLRGVSTQEAKDVMQHFFDHYREHSGISSASRHYLERTLDLALGKRLARGMVDSIYGDALRQEMMALQWVPADTLARFFRNEHPQLQAVLLAFLPPENASAVLAALPENMHDDILFRVANLKEVSDQVLDELRVTLGRCLAFVSEQSTAKVDGIRQAADILNRYQGDRAALMDMLKLHDTDTAGMVADNMYDFMTLARQSDEVLQALVQEIPTETLALALKGAEPEVRDALLAALPKRMAQGLEDAQLAMGQVPLSRANQARSEIMQLVRTLHEQQQLNYQLFEEKTVA</sequence>
<dbReference type="InterPro" id="IPR011002">
    <property type="entry name" value="FliG_a-hlx"/>
</dbReference>
<keyword evidence="14" id="KW-0969">Cilium</keyword>
<dbReference type="GO" id="GO:0009425">
    <property type="term" value="C:bacterial-type flagellum basal body"/>
    <property type="evidence" value="ECO:0007669"/>
    <property type="project" value="UniProtKB-SubCell"/>
</dbReference>
<evidence type="ECO:0000256" key="2">
    <source>
        <dbReference type="ARBA" id="ARBA00004515"/>
    </source>
</evidence>